<feature type="chain" id="PRO_5030732402" description="PepSY domain-containing protein" evidence="1">
    <location>
        <begin position="22"/>
        <end position="188"/>
    </location>
</feature>
<dbReference type="AlphaFoldDB" id="A0A7Z2T1Y4"/>
<evidence type="ECO:0000313" key="3">
    <source>
        <dbReference type="Proteomes" id="UP000464262"/>
    </source>
</evidence>
<evidence type="ECO:0008006" key="4">
    <source>
        <dbReference type="Google" id="ProtNLM"/>
    </source>
</evidence>
<dbReference type="EMBL" id="CP047475">
    <property type="protein sequence ID" value="QIA62820.1"/>
    <property type="molecule type" value="Genomic_DNA"/>
</dbReference>
<organism evidence="2 3">
    <name type="scientific">Vibrio astriarenae</name>
    <dbReference type="NCBI Taxonomy" id="1481923"/>
    <lineage>
        <taxon>Bacteria</taxon>
        <taxon>Pseudomonadati</taxon>
        <taxon>Pseudomonadota</taxon>
        <taxon>Gammaproteobacteria</taxon>
        <taxon>Vibrionales</taxon>
        <taxon>Vibrionaceae</taxon>
        <taxon>Vibrio</taxon>
    </lineage>
</organism>
<protein>
    <recommendedName>
        <fullName evidence="4">PepSY domain-containing protein</fullName>
    </recommendedName>
</protein>
<sequence>MKSIKLALLATAITASSYAMADDDMAINLMALNASNTSVEMLSPTVRQAHSGVVTEIELDDYKDQQVVYEFKIINLEANNKHKLSYSVNDQSLLKEESESLSTFGFSDLDKDERLAIERVNESGFDILNVIPTLEDKYSAKLIEAELEEKNGVVFYEIKLASAEAGKQKLLINVDSGEEIPVLKHHKK</sequence>
<keyword evidence="3" id="KW-1185">Reference proteome</keyword>
<gene>
    <name evidence="2" type="ORF">GT360_04505</name>
</gene>
<proteinExistence type="predicted"/>
<evidence type="ECO:0000313" key="2">
    <source>
        <dbReference type="EMBL" id="QIA62820.1"/>
    </source>
</evidence>
<evidence type="ECO:0000256" key="1">
    <source>
        <dbReference type="SAM" id="SignalP"/>
    </source>
</evidence>
<dbReference type="RefSeq" id="WP_164647715.1">
    <property type="nucleotide sequence ID" value="NZ_CP047475.1"/>
</dbReference>
<dbReference type="KEGG" id="vas:GT360_04505"/>
<dbReference type="Proteomes" id="UP000464262">
    <property type="component" value="Chromosome 1"/>
</dbReference>
<accession>A0A7Z2T1Y4</accession>
<keyword evidence="1" id="KW-0732">Signal</keyword>
<name>A0A7Z2T1Y4_9VIBR</name>
<feature type="signal peptide" evidence="1">
    <location>
        <begin position="1"/>
        <end position="21"/>
    </location>
</feature>
<reference evidence="2 3" key="1">
    <citation type="submission" date="2020-01" db="EMBL/GenBank/DDBJ databases">
        <title>Whole genome and functional gene identification of agarase of Vibrio HN897.</title>
        <authorList>
            <person name="Liu Y."/>
            <person name="Zhao Z."/>
        </authorList>
    </citation>
    <scope>NUCLEOTIDE SEQUENCE [LARGE SCALE GENOMIC DNA]</scope>
    <source>
        <strain evidence="2 3">HN897</strain>
    </source>
</reference>